<evidence type="ECO:0000256" key="1">
    <source>
        <dbReference type="SAM" id="Phobius"/>
    </source>
</evidence>
<dbReference type="Proteomes" id="UP000550260">
    <property type="component" value="Unassembled WGS sequence"/>
</dbReference>
<reference evidence="2 5" key="2">
    <citation type="submission" date="2020-08" db="EMBL/GenBank/DDBJ databases">
        <title>Amycolatopsis echigonensis JCM 21831.</title>
        <authorList>
            <person name="Tedsree N."/>
            <person name="Kuncharoen N."/>
            <person name="Likhitwitayawuid K."/>
            <person name="Tanasupawat S."/>
        </authorList>
    </citation>
    <scope>NUCLEOTIDE SEQUENCE [LARGE SCALE GENOMIC DNA]</scope>
    <source>
        <strain evidence="2 5">JCM 21831</strain>
    </source>
</reference>
<gene>
    <name evidence="3" type="ORF">ATK30_5724</name>
    <name evidence="2" type="ORF">H5411_22610</name>
</gene>
<feature type="transmembrane region" description="Helical" evidence="1">
    <location>
        <begin position="26"/>
        <end position="42"/>
    </location>
</feature>
<accession>A0A8E1W0K4</accession>
<protein>
    <submittedName>
        <fullName evidence="3">Uncharacterized protein</fullName>
    </submittedName>
</protein>
<evidence type="ECO:0000313" key="5">
    <source>
        <dbReference type="Proteomes" id="UP000550260"/>
    </source>
</evidence>
<dbReference type="OrthoDB" id="3622273at2"/>
<evidence type="ECO:0000313" key="3">
    <source>
        <dbReference type="EMBL" id="PKV94836.1"/>
    </source>
</evidence>
<accession>A0A2N3WLV2</accession>
<dbReference type="EMBL" id="PJMY01000003">
    <property type="protein sequence ID" value="PKV94836.1"/>
    <property type="molecule type" value="Genomic_DNA"/>
</dbReference>
<evidence type="ECO:0000313" key="2">
    <source>
        <dbReference type="EMBL" id="MBB2501908.1"/>
    </source>
</evidence>
<organism evidence="3 4">
    <name type="scientific">Amycolatopsis echigonensis</name>
    <dbReference type="NCBI Taxonomy" id="2576905"/>
    <lineage>
        <taxon>Bacteria</taxon>
        <taxon>Bacillati</taxon>
        <taxon>Actinomycetota</taxon>
        <taxon>Actinomycetes</taxon>
        <taxon>Pseudonocardiales</taxon>
        <taxon>Pseudonocardiaceae</taxon>
        <taxon>Amycolatopsis</taxon>
    </lineage>
</organism>
<dbReference type="EMBL" id="JACJHR010000032">
    <property type="protein sequence ID" value="MBB2501908.1"/>
    <property type="molecule type" value="Genomic_DNA"/>
</dbReference>
<sequence length="177" mass="20215">MYPLAEDEQLLWSGRPQRYVRRYRDYHYYVVVAIVIVAASGLTATLNLSYGVILGWSVVLSMVLGSGHERNRERRGFIAVTTYLVTDRRLIFVSDSPPGIEFRWVQLSDLRPPRVRDHGDGTGTIDFHPTVRECLRDQGFRSRPAWYPMLPELMAVRDAARVADLIARNARRTPAVG</sequence>
<reference evidence="3 4" key="1">
    <citation type="submission" date="2017-12" db="EMBL/GenBank/DDBJ databases">
        <title>Sequencing the genomes of 1000 Actinobacteria strains.</title>
        <authorList>
            <person name="Klenk H.-P."/>
        </authorList>
    </citation>
    <scope>NUCLEOTIDE SEQUENCE [LARGE SCALE GENOMIC DNA]</scope>
    <source>
        <strain evidence="3 4">DSM 45165</strain>
    </source>
</reference>
<keyword evidence="1" id="KW-1133">Transmembrane helix</keyword>
<dbReference type="AlphaFoldDB" id="A0A2N3WLV2"/>
<keyword evidence="1" id="KW-0812">Transmembrane</keyword>
<proteinExistence type="predicted"/>
<keyword evidence="1" id="KW-0472">Membrane</keyword>
<comment type="caution">
    <text evidence="3">The sequence shown here is derived from an EMBL/GenBank/DDBJ whole genome shotgun (WGS) entry which is preliminary data.</text>
</comment>
<dbReference type="RefSeq" id="WP_101438068.1">
    <property type="nucleotide sequence ID" value="NZ_JACJHR010000032.1"/>
</dbReference>
<evidence type="ECO:0000313" key="4">
    <source>
        <dbReference type="Proteomes" id="UP000233750"/>
    </source>
</evidence>
<keyword evidence="4" id="KW-1185">Reference proteome</keyword>
<name>A0A2N3WLV2_9PSEU</name>
<dbReference type="Proteomes" id="UP000233750">
    <property type="component" value="Unassembled WGS sequence"/>
</dbReference>
<feature type="transmembrane region" description="Helical" evidence="1">
    <location>
        <begin position="48"/>
        <end position="65"/>
    </location>
</feature>